<evidence type="ECO:0000313" key="1">
    <source>
        <dbReference type="EMBL" id="CAI8612498.1"/>
    </source>
</evidence>
<dbReference type="AlphaFoldDB" id="A0AAV1ATB8"/>
<name>A0AAV1ATB8_VICFA</name>
<dbReference type="NCBIfam" id="TIGR01615">
    <property type="entry name" value="A_thal_3542"/>
    <property type="match status" value="1"/>
</dbReference>
<dbReference type="EMBL" id="OX451740">
    <property type="protein sequence ID" value="CAI8612498.1"/>
    <property type="molecule type" value="Genomic_DNA"/>
</dbReference>
<sequence>MAAFSRNKRVSGFFHEEARARLLTSDHQNLSSFSTGTVCSDCNDSISLSALVHGFLEEHTNNNDNSVANEFKTDRVDSIDESSMLKRLNDVFSNNVDHYRIKLLEHVSEAIEFFAYLKERNVYNFRQSVAAFLREKGHEAAVCVTTWNAYDGAITAGSYEFIDVVQTGFIMRRYFVDLEFRAQFEIARPTRRFSEVLSSVPVVFVGGETELRRTVTILCDAAKRCFVSRELSIPPWRKTRFMKNKWFARSRRTVDPVHGKPVKVTAMEGVSCRFLGFDDVATETRRGGAVTVRTR</sequence>
<protein>
    <submittedName>
        <fullName evidence="1">Uncharacterized protein</fullName>
    </submittedName>
</protein>
<reference evidence="1 2" key="1">
    <citation type="submission" date="2023-01" db="EMBL/GenBank/DDBJ databases">
        <authorList>
            <person name="Kreplak J."/>
        </authorList>
    </citation>
    <scope>NUCLEOTIDE SEQUENCE [LARGE SCALE GENOMIC DNA]</scope>
</reference>
<organism evidence="1 2">
    <name type="scientific">Vicia faba</name>
    <name type="common">Broad bean</name>
    <name type="synonym">Faba vulgaris</name>
    <dbReference type="NCBI Taxonomy" id="3906"/>
    <lineage>
        <taxon>Eukaryota</taxon>
        <taxon>Viridiplantae</taxon>
        <taxon>Streptophyta</taxon>
        <taxon>Embryophyta</taxon>
        <taxon>Tracheophyta</taxon>
        <taxon>Spermatophyta</taxon>
        <taxon>Magnoliopsida</taxon>
        <taxon>eudicotyledons</taxon>
        <taxon>Gunneridae</taxon>
        <taxon>Pentapetalae</taxon>
        <taxon>rosids</taxon>
        <taxon>fabids</taxon>
        <taxon>Fabales</taxon>
        <taxon>Fabaceae</taxon>
        <taxon>Papilionoideae</taxon>
        <taxon>50 kb inversion clade</taxon>
        <taxon>NPAAA clade</taxon>
        <taxon>Hologalegina</taxon>
        <taxon>IRL clade</taxon>
        <taxon>Fabeae</taxon>
        <taxon>Vicia</taxon>
    </lineage>
</organism>
<proteinExistence type="predicted"/>
<accession>A0AAV1ATB8</accession>
<evidence type="ECO:0000313" key="2">
    <source>
        <dbReference type="Proteomes" id="UP001157006"/>
    </source>
</evidence>
<keyword evidence="2" id="KW-1185">Reference proteome</keyword>
<dbReference type="PANTHER" id="PTHR31579:SF43">
    <property type="entry name" value="DUF506 FAMILY PROTEIN"/>
    <property type="match status" value="1"/>
</dbReference>
<dbReference type="Proteomes" id="UP001157006">
    <property type="component" value="Chromosome 5"/>
</dbReference>
<dbReference type="InterPro" id="IPR006502">
    <property type="entry name" value="PDDEXK-like"/>
</dbReference>
<dbReference type="Pfam" id="PF04720">
    <property type="entry name" value="PDDEXK_6"/>
    <property type="match status" value="1"/>
</dbReference>
<dbReference type="PANTHER" id="PTHR31579">
    <property type="entry name" value="OS03G0796600 PROTEIN"/>
    <property type="match status" value="1"/>
</dbReference>
<gene>
    <name evidence="1" type="ORF">VFH_V037200</name>
</gene>